<dbReference type="Proteomes" id="UP000054516">
    <property type="component" value="Unassembled WGS sequence"/>
</dbReference>
<dbReference type="InterPro" id="IPR011053">
    <property type="entry name" value="Single_hybrid_motif"/>
</dbReference>
<evidence type="ECO:0000256" key="6">
    <source>
        <dbReference type="ARBA" id="ARBA00022532"/>
    </source>
</evidence>
<dbReference type="STRING" id="77044.A0A1W2TN73"/>
<feature type="compositionally biased region" description="Low complexity" evidence="13">
    <location>
        <begin position="114"/>
        <end position="127"/>
    </location>
</feature>
<dbReference type="InterPro" id="IPR006255">
    <property type="entry name" value="SucB"/>
</dbReference>
<comment type="subcellular location">
    <subcellularLocation>
        <location evidence="2">Mitochondrion</location>
    </subcellularLocation>
</comment>
<dbReference type="GO" id="GO:0005739">
    <property type="term" value="C:mitochondrion"/>
    <property type="evidence" value="ECO:0007669"/>
    <property type="project" value="UniProtKB-SubCell"/>
</dbReference>
<name>A0A1W2TN73_ROSNE</name>
<dbReference type="NCBIfam" id="NF004309">
    <property type="entry name" value="PRK05704.1"/>
    <property type="match status" value="1"/>
</dbReference>
<organism evidence="15">
    <name type="scientific">Rosellinia necatrix</name>
    <name type="common">White root-rot fungus</name>
    <dbReference type="NCBI Taxonomy" id="77044"/>
    <lineage>
        <taxon>Eukaryota</taxon>
        <taxon>Fungi</taxon>
        <taxon>Dikarya</taxon>
        <taxon>Ascomycota</taxon>
        <taxon>Pezizomycotina</taxon>
        <taxon>Sordariomycetes</taxon>
        <taxon>Xylariomycetidae</taxon>
        <taxon>Xylariales</taxon>
        <taxon>Xylariaceae</taxon>
        <taxon>Rosellinia</taxon>
    </lineage>
</organism>
<dbReference type="SUPFAM" id="SSF51230">
    <property type="entry name" value="Single hybrid motif"/>
    <property type="match status" value="1"/>
</dbReference>
<evidence type="ECO:0000256" key="5">
    <source>
        <dbReference type="ARBA" id="ARBA00012945"/>
    </source>
</evidence>
<dbReference type="NCBIfam" id="TIGR01347">
    <property type="entry name" value="sucB"/>
    <property type="match status" value="1"/>
</dbReference>
<feature type="domain" description="Lipoyl-binding" evidence="14">
    <location>
        <begin position="39"/>
        <end position="114"/>
    </location>
</feature>
<dbReference type="InterPro" id="IPR001078">
    <property type="entry name" value="2-oxoacid_DH_actylTfrase"/>
</dbReference>
<evidence type="ECO:0000256" key="2">
    <source>
        <dbReference type="ARBA" id="ARBA00004173"/>
    </source>
</evidence>
<dbReference type="SUPFAM" id="SSF52777">
    <property type="entry name" value="CoA-dependent acyltransferases"/>
    <property type="match status" value="1"/>
</dbReference>
<dbReference type="FunFam" id="3.30.559.10:FF:000006">
    <property type="entry name" value="Dihydrolipoyllysine-residue succinyltransferase component of 2-oxoglutarate dehydrogenase complex, mitochondrial"/>
    <property type="match status" value="1"/>
</dbReference>
<evidence type="ECO:0000256" key="4">
    <source>
        <dbReference type="ARBA" id="ARBA00007317"/>
    </source>
</evidence>
<keyword evidence="6" id="KW-0816">Tricarboxylic acid cycle</keyword>
<feature type="compositionally biased region" description="Basic and acidic residues" evidence="13">
    <location>
        <begin position="146"/>
        <end position="160"/>
    </location>
</feature>
<dbReference type="OMA" id="NMPQTAV"/>
<dbReference type="EC" id="2.3.1.61" evidence="5"/>
<dbReference type="GO" id="GO:0045252">
    <property type="term" value="C:oxoglutarate dehydrogenase complex"/>
    <property type="evidence" value="ECO:0007669"/>
    <property type="project" value="InterPro"/>
</dbReference>
<evidence type="ECO:0000256" key="3">
    <source>
        <dbReference type="ARBA" id="ARBA00005145"/>
    </source>
</evidence>
<dbReference type="Gene3D" id="3.30.559.10">
    <property type="entry name" value="Chloramphenicol acetyltransferase-like domain"/>
    <property type="match status" value="1"/>
</dbReference>
<evidence type="ECO:0000259" key="14">
    <source>
        <dbReference type="PROSITE" id="PS50968"/>
    </source>
</evidence>
<dbReference type="InterPro" id="IPR050537">
    <property type="entry name" value="2-oxoacid_dehydrogenase"/>
</dbReference>
<keyword evidence="10" id="KW-0496">Mitochondrion</keyword>
<dbReference type="PANTHER" id="PTHR43416:SF5">
    <property type="entry name" value="DIHYDROLIPOYLLYSINE-RESIDUE SUCCINYLTRANSFERASE COMPONENT OF 2-OXOGLUTARATE DEHYDROGENASE COMPLEX, MITOCHONDRIAL"/>
    <property type="match status" value="1"/>
</dbReference>
<evidence type="ECO:0000256" key="11">
    <source>
        <dbReference type="ARBA" id="ARBA00023315"/>
    </source>
</evidence>
<evidence type="ECO:0000256" key="12">
    <source>
        <dbReference type="ARBA" id="ARBA00032406"/>
    </source>
</evidence>
<comment type="cofactor">
    <cofactor evidence="1">
        <name>(R)-lipoate</name>
        <dbReference type="ChEBI" id="CHEBI:83088"/>
    </cofactor>
</comment>
<dbReference type="OrthoDB" id="5391403at2759"/>
<dbReference type="Gene3D" id="2.40.50.100">
    <property type="match status" value="1"/>
</dbReference>
<dbReference type="CDD" id="cd06849">
    <property type="entry name" value="lipoyl_domain"/>
    <property type="match status" value="1"/>
</dbReference>
<evidence type="ECO:0000313" key="16">
    <source>
        <dbReference type="Proteomes" id="UP000054516"/>
    </source>
</evidence>
<evidence type="ECO:0000256" key="7">
    <source>
        <dbReference type="ARBA" id="ARBA00022679"/>
    </source>
</evidence>
<dbReference type="GO" id="GO:0006099">
    <property type="term" value="P:tricarboxylic acid cycle"/>
    <property type="evidence" value="ECO:0007669"/>
    <property type="project" value="UniProtKB-KW"/>
</dbReference>
<dbReference type="GO" id="GO:0004149">
    <property type="term" value="F:dihydrolipoyllysine-residue succinyltransferase activity"/>
    <property type="evidence" value="ECO:0007669"/>
    <property type="project" value="UniProtKB-EC"/>
</dbReference>
<keyword evidence="9" id="KW-0809">Transit peptide</keyword>
<dbReference type="InterPro" id="IPR000089">
    <property type="entry name" value="Biotin_lipoyl"/>
</dbReference>
<proteinExistence type="inferred from homology"/>
<evidence type="ECO:0000256" key="1">
    <source>
        <dbReference type="ARBA" id="ARBA00001938"/>
    </source>
</evidence>
<dbReference type="EMBL" id="DF977486">
    <property type="protein sequence ID" value="GAP89808.2"/>
    <property type="molecule type" value="Genomic_DNA"/>
</dbReference>
<dbReference type="UniPathway" id="UPA00868">
    <property type="reaction ID" value="UER00840"/>
</dbReference>
<evidence type="ECO:0000256" key="13">
    <source>
        <dbReference type="SAM" id="MobiDB-lite"/>
    </source>
</evidence>
<feature type="region of interest" description="Disordered" evidence="13">
    <location>
        <begin position="113"/>
        <end position="200"/>
    </location>
</feature>
<reference evidence="15" key="1">
    <citation type="submission" date="2016-03" db="EMBL/GenBank/DDBJ databases">
        <title>Draft genome sequence of Rosellinia necatrix.</title>
        <authorList>
            <person name="Kanematsu S."/>
        </authorList>
    </citation>
    <scope>NUCLEOTIDE SEQUENCE [LARGE SCALE GENOMIC DNA]</scope>
    <source>
        <strain evidence="15">W97</strain>
    </source>
</reference>
<dbReference type="PROSITE" id="PS50968">
    <property type="entry name" value="BIOTINYL_LIPOYL"/>
    <property type="match status" value="1"/>
</dbReference>
<dbReference type="Pfam" id="PF00364">
    <property type="entry name" value="Biotin_lipoyl"/>
    <property type="match status" value="1"/>
</dbReference>
<keyword evidence="16" id="KW-1185">Reference proteome</keyword>
<accession>A0A1W2TN73</accession>
<keyword evidence="7 15" id="KW-0808">Transferase</keyword>
<keyword evidence="8" id="KW-0450">Lipoyl</keyword>
<dbReference type="Pfam" id="PF00198">
    <property type="entry name" value="2-oxoacid_dh"/>
    <property type="match status" value="1"/>
</dbReference>
<evidence type="ECO:0000313" key="15">
    <source>
        <dbReference type="EMBL" id="GAP89808.2"/>
    </source>
</evidence>
<gene>
    <name evidence="15" type="ORF">SAMD00023353_4101010</name>
</gene>
<protein>
    <recommendedName>
        <fullName evidence="5">dihydrolipoyllysine-residue succinyltransferase</fullName>
        <ecNumber evidence="5">2.3.1.61</ecNumber>
    </recommendedName>
    <alternativeName>
        <fullName evidence="12">2-oxoglutarate dehydrogenase complex component E2</fullName>
    </alternativeName>
</protein>
<evidence type="ECO:0000256" key="10">
    <source>
        <dbReference type="ARBA" id="ARBA00023128"/>
    </source>
</evidence>
<comment type="pathway">
    <text evidence="3">Amino-acid degradation; L-lysine degradation via saccharopine pathway; glutaryl-CoA from L-lysine: step 6/6.</text>
</comment>
<dbReference type="GO" id="GO:0033512">
    <property type="term" value="P:L-lysine catabolic process to acetyl-CoA via saccharopine"/>
    <property type="evidence" value="ECO:0007669"/>
    <property type="project" value="UniProtKB-UniPathway"/>
</dbReference>
<sequence length="431" mass="46823">MMSRRLLTAARILRHPVHQPLRSQLPLPVLMSQVRTYAQTIVKVPQMAESITEGTLKQWNKQVGDYVELDEEIATIETDKIDVAVNAPTAGILKELLANEEDTVLVDQEIAKIEPGSAPEGSGSESKAAPKTDDASSEAQPAPAEQESKPQPKQDSHPEPASKPSPSPAPKKETAPAQSQPPKATAATAGPVLGSREERRVKMNRMRLRIAERLKQSQNTAASLTTFNEVDMSSLVEFRKLYKDEVLKKTGVKLGFMSAFSRASVLAMRDIPVVNASIEGEGSGDTIVYRDYVDISVAVATEKGLVTPVVRNVEAMDLVDIEKSIAEMGKKARDGKLTIEDMAGGTFTISNGGVFGSLMGTPIINLPQSAVLGLHAIKDRAVAVNGKVEVRPMMYIALTYDHRLLDGREATSFLVKVKEYIEDPRKMLLGC</sequence>
<dbReference type="InterPro" id="IPR003016">
    <property type="entry name" value="2-oxoA_DH_lipoyl-BS"/>
</dbReference>
<dbReference type="AlphaFoldDB" id="A0A1W2TN73"/>
<dbReference type="PANTHER" id="PTHR43416">
    <property type="entry name" value="DIHYDROLIPOYLLYSINE-RESIDUE SUCCINYLTRANSFERASE COMPONENT OF 2-OXOGLUTARATE DEHYDROGENASE COMPLEX, MITOCHONDRIAL-RELATED"/>
    <property type="match status" value="1"/>
</dbReference>
<dbReference type="PROSITE" id="PS00189">
    <property type="entry name" value="LIPOYL"/>
    <property type="match status" value="1"/>
</dbReference>
<comment type="similarity">
    <text evidence="4">Belongs to the 2-oxoacid dehydrogenase family.</text>
</comment>
<dbReference type="InterPro" id="IPR023213">
    <property type="entry name" value="CAT-like_dom_sf"/>
</dbReference>
<evidence type="ECO:0000256" key="8">
    <source>
        <dbReference type="ARBA" id="ARBA00022823"/>
    </source>
</evidence>
<evidence type="ECO:0000256" key="9">
    <source>
        <dbReference type="ARBA" id="ARBA00022946"/>
    </source>
</evidence>
<keyword evidence="11 15" id="KW-0012">Acyltransferase</keyword>